<reference evidence="1" key="2">
    <citation type="submission" date="2020-09" db="EMBL/GenBank/DDBJ databases">
        <authorList>
            <person name="Sun Q."/>
            <person name="Ohkuma M."/>
        </authorList>
    </citation>
    <scope>NUCLEOTIDE SEQUENCE</scope>
    <source>
        <strain evidence="1">JCM 4346</strain>
    </source>
</reference>
<sequence length="52" mass="5429">MDAWHRIFAHHHAGHSSIDGTGGVGAGHVVIGNRQGVKCDHDSACGRLGNND</sequence>
<evidence type="ECO:0000313" key="1">
    <source>
        <dbReference type="EMBL" id="GGR37309.1"/>
    </source>
</evidence>
<dbReference type="EMBL" id="BMSX01000016">
    <property type="protein sequence ID" value="GGR37309.1"/>
    <property type="molecule type" value="Genomic_DNA"/>
</dbReference>
<dbReference type="Proteomes" id="UP000658320">
    <property type="component" value="Unassembled WGS sequence"/>
</dbReference>
<gene>
    <name evidence="1" type="ORF">GCM10010251_62360</name>
</gene>
<comment type="caution">
    <text evidence="1">The sequence shown here is derived from an EMBL/GenBank/DDBJ whole genome shotgun (WGS) entry which is preliminary data.</text>
</comment>
<reference evidence="1" key="1">
    <citation type="journal article" date="2014" name="Int. J. Syst. Evol. Microbiol.">
        <title>Complete genome sequence of Corynebacterium casei LMG S-19264T (=DSM 44701T), isolated from a smear-ripened cheese.</title>
        <authorList>
            <consortium name="US DOE Joint Genome Institute (JGI-PGF)"/>
            <person name="Walter F."/>
            <person name="Albersmeier A."/>
            <person name="Kalinowski J."/>
            <person name="Ruckert C."/>
        </authorList>
    </citation>
    <scope>NUCLEOTIDE SEQUENCE</scope>
    <source>
        <strain evidence="1">JCM 4346</strain>
    </source>
</reference>
<protein>
    <submittedName>
        <fullName evidence="1">Uncharacterized protein</fullName>
    </submittedName>
</protein>
<evidence type="ECO:0000313" key="2">
    <source>
        <dbReference type="Proteomes" id="UP000658320"/>
    </source>
</evidence>
<keyword evidence="2" id="KW-1185">Reference proteome</keyword>
<proteinExistence type="predicted"/>
<name>A0A918KWE4_9ACTN</name>
<dbReference type="AlphaFoldDB" id="A0A918KWE4"/>
<accession>A0A918KWE4</accession>
<organism evidence="1 2">
    <name type="scientific">Streptomyces aurantiogriseus</name>
    <dbReference type="NCBI Taxonomy" id="66870"/>
    <lineage>
        <taxon>Bacteria</taxon>
        <taxon>Bacillati</taxon>
        <taxon>Actinomycetota</taxon>
        <taxon>Actinomycetes</taxon>
        <taxon>Kitasatosporales</taxon>
        <taxon>Streptomycetaceae</taxon>
        <taxon>Streptomyces</taxon>
    </lineage>
</organism>